<dbReference type="EMBL" id="JAEPRA010000018">
    <property type="protein sequence ID" value="KAG2173502.1"/>
    <property type="molecule type" value="Genomic_DNA"/>
</dbReference>
<comment type="caution">
    <text evidence="5">The sequence shown here is derived from an EMBL/GenBank/DDBJ whole genome shotgun (WGS) entry which is preliminary data.</text>
</comment>
<evidence type="ECO:0000313" key="5">
    <source>
        <dbReference type="EMBL" id="KAG2173502.1"/>
    </source>
</evidence>
<dbReference type="PANTHER" id="PTHR43142:SF1">
    <property type="entry name" value="CARBOXYLIC ESTER HYDROLASE"/>
    <property type="match status" value="1"/>
</dbReference>
<dbReference type="Gene3D" id="3.40.50.1820">
    <property type="entry name" value="alpha/beta hydrolase"/>
    <property type="match status" value="1"/>
</dbReference>
<dbReference type="GO" id="GO:0016787">
    <property type="term" value="F:hydrolase activity"/>
    <property type="evidence" value="ECO:0007669"/>
    <property type="project" value="UniProtKB-KW"/>
</dbReference>
<keyword evidence="2 3" id="KW-0378">Hydrolase</keyword>
<keyword evidence="6" id="KW-1185">Reference proteome</keyword>
<dbReference type="PROSITE" id="PS00122">
    <property type="entry name" value="CARBOXYLESTERASE_B_1"/>
    <property type="match status" value="1"/>
</dbReference>
<dbReference type="SUPFAM" id="SSF53474">
    <property type="entry name" value="alpha/beta-Hydrolases"/>
    <property type="match status" value="1"/>
</dbReference>
<proteinExistence type="inferred from homology"/>
<dbReference type="InterPro" id="IPR029058">
    <property type="entry name" value="AB_hydrolase_fold"/>
</dbReference>
<evidence type="ECO:0000259" key="4">
    <source>
        <dbReference type="Pfam" id="PF00135"/>
    </source>
</evidence>
<reference evidence="5" key="1">
    <citation type="submission" date="2020-12" db="EMBL/GenBank/DDBJ databases">
        <title>Metabolic potential, ecology and presence of endohyphal bacteria is reflected in genomic diversity of Mucoromycotina.</title>
        <authorList>
            <person name="Muszewska A."/>
            <person name="Okrasinska A."/>
            <person name="Steczkiewicz K."/>
            <person name="Drgas O."/>
            <person name="Orlowska M."/>
            <person name="Perlinska-Lenart U."/>
            <person name="Aleksandrzak-Piekarczyk T."/>
            <person name="Szatraj K."/>
            <person name="Zielenkiewicz U."/>
            <person name="Pilsyk S."/>
            <person name="Malc E."/>
            <person name="Mieczkowski P."/>
            <person name="Kruszewska J.S."/>
            <person name="Biernat P."/>
            <person name="Pawlowska J."/>
        </authorList>
    </citation>
    <scope>NUCLEOTIDE SEQUENCE</scope>
    <source>
        <strain evidence="5">WA0000051536</strain>
    </source>
</reference>
<dbReference type="EC" id="3.1.1.-" evidence="3"/>
<evidence type="ECO:0000256" key="2">
    <source>
        <dbReference type="ARBA" id="ARBA00022801"/>
    </source>
</evidence>
<comment type="similarity">
    <text evidence="1 3">Belongs to the type-B carboxylesterase/lipase family.</text>
</comment>
<dbReference type="Proteomes" id="UP000612746">
    <property type="component" value="Unassembled WGS sequence"/>
</dbReference>
<protein>
    <recommendedName>
        <fullName evidence="3">Carboxylic ester hydrolase</fullName>
        <ecNumber evidence="3">3.1.1.-</ecNumber>
    </recommendedName>
</protein>
<dbReference type="PANTHER" id="PTHR43142">
    <property type="entry name" value="CARBOXYLIC ESTER HYDROLASE"/>
    <property type="match status" value="1"/>
</dbReference>
<name>A0A8H7PGG3_9FUNG</name>
<sequence>MVIRTIEQGLVKGKENDGVHSFLGIPYAKLTARWEPPEAPEAWEGVHDGSKFGNAAIQTVKNVEMEVEECEDCLNLNVWSVDVDANQPVMVWIHGGGFINWSSSMDEWNGAELSKNKVVVVSINYRLGPLGFAYHPEAGCNFAVLDWVFALTWVSRNIKQFGGNPDNVTIFGQSAGATAVRTLLCTPSANGLFHKAILLSAGFDDFTHVESPSLDRVKHYSDKFFDHLGTHDLAALRQLPIDDMKNEFKLFSGIRPQIDQLYTPANLIWCPVQDNKIVYSIESCPKHIPVIFGYTDNEARFFIRPHGVYGQPKIEDVSMLYNTKTLSATATLLGGQNASQIVRQLADLTPYEALDQLFTAAIWKEPALKSFYTFASLGIPSYMYCFARVSPASQASGELAYHCCDLPYLFGHVETGEKYDDTDTQLSKAIQYAVVAFTYTGIPRFTNDEPWPKVDCTHPRITMLTDVAEDEKLTISPLIQCINPAIGL</sequence>
<feature type="domain" description="Carboxylesterase type B" evidence="4">
    <location>
        <begin position="4"/>
        <end position="461"/>
    </location>
</feature>
<dbReference type="InterPro" id="IPR019826">
    <property type="entry name" value="Carboxylesterase_B_AS"/>
</dbReference>
<organism evidence="5 6">
    <name type="scientific">Umbelopsis vinacea</name>
    <dbReference type="NCBI Taxonomy" id="44442"/>
    <lineage>
        <taxon>Eukaryota</taxon>
        <taxon>Fungi</taxon>
        <taxon>Fungi incertae sedis</taxon>
        <taxon>Mucoromycota</taxon>
        <taxon>Mucoromycotina</taxon>
        <taxon>Umbelopsidomycetes</taxon>
        <taxon>Umbelopsidales</taxon>
        <taxon>Umbelopsidaceae</taxon>
        <taxon>Umbelopsis</taxon>
    </lineage>
</organism>
<dbReference type="OrthoDB" id="408631at2759"/>
<dbReference type="Pfam" id="PF00135">
    <property type="entry name" value="COesterase"/>
    <property type="match status" value="1"/>
</dbReference>
<dbReference type="InterPro" id="IPR002018">
    <property type="entry name" value="CarbesteraseB"/>
</dbReference>
<dbReference type="AlphaFoldDB" id="A0A8H7PGG3"/>
<evidence type="ECO:0000256" key="1">
    <source>
        <dbReference type="ARBA" id="ARBA00005964"/>
    </source>
</evidence>
<accession>A0A8H7PGG3</accession>
<gene>
    <name evidence="5" type="ORF">INT44_007093</name>
</gene>
<evidence type="ECO:0000256" key="3">
    <source>
        <dbReference type="RuleBase" id="RU361235"/>
    </source>
</evidence>
<evidence type="ECO:0000313" key="6">
    <source>
        <dbReference type="Proteomes" id="UP000612746"/>
    </source>
</evidence>